<reference evidence="2 3" key="1">
    <citation type="submission" date="2024-09" db="EMBL/GenBank/DDBJ databases">
        <authorList>
            <person name="Sun Q."/>
            <person name="Mori K."/>
        </authorList>
    </citation>
    <scope>NUCLEOTIDE SEQUENCE [LARGE SCALE GENOMIC DNA]</scope>
    <source>
        <strain evidence="2 3">JCM 15389</strain>
    </source>
</reference>
<keyword evidence="2" id="KW-0378">Hydrolase</keyword>
<dbReference type="SUPFAM" id="SSF53474">
    <property type="entry name" value="alpha/beta-Hydrolases"/>
    <property type="match status" value="1"/>
</dbReference>
<dbReference type="Gene3D" id="3.40.50.1820">
    <property type="entry name" value="alpha/beta hydrolase"/>
    <property type="match status" value="1"/>
</dbReference>
<dbReference type="RefSeq" id="WP_377787331.1">
    <property type="nucleotide sequence ID" value="NZ_JBHLYQ010000005.1"/>
</dbReference>
<gene>
    <name evidence="2" type="ORF">ACFFRE_01265</name>
</gene>
<name>A0ABV6C1T6_9ACTN</name>
<accession>A0ABV6C1T6</accession>
<feature type="domain" description="AB hydrolase-1" evidence="1">
    <location>
        <begin position="44"/>
        <end position="150"/>
    </location>
</feature>
<evidence type="ECO:0000259" key="1">
    <source>
        <dbReference type="Pfam" id="PF00561"/>
    </source>
</evidence>
<dbReference type="Pfam" id="PF00561">
    <property type="entry name" value="Abhydrolase_1"/>
    <property type="match status" value="1"/>
</dbReference>
<proteinExistence type="predicted"/>
<organism evidence="2 3">
    <name type="scientific">Aciditerrimonas ferrireducens</name>
    <dbReference type="NCBI Taxonomy" id="667306"/>
    <lineage>
        <taxon>Bacteria</taxon>
        <taxon>Bacillati</taxon>
        <taxon>Actinomycetota</taxon>
        <taxon>Acidimicrobiia</taxon>
        <taxon>Acidimicrobiales</taxon>
        <taxon>Acidimicrobiaceae</taxon>
        <taxon>Aciditerrimonas</taxon>
    </lineage>
</organism>
<dbReference type="InterPro" id="IPR000073">
    <property type="entry name" value="AB_hydrolase_1"/>
</dbReference>
<evidence type="ECO:0000313" key="3">
    <source>
        <dbReference type="Proteomes" id="UP001589788"/>
    </source>
</evidence>
<protein>
    <submittedName>
        <fullName evidence="2">Alpha/beta hydrolase</fullName>
    </submittedName>
</protein>
<dbReference type="Proteomes" id="UP001589788">
    <property type="component" value="Unassembled WGS sequence"/>
</dbReference>
<comment type="caution">
    <text evidence="2">The sequence shown here is derived from an EMBL/GenBank/DDBJ whole genome shotgun (WGS) entry which is preliminary data.</text>
</comment>
<evidence type="ECO:0000313" key="2">
    <source>
        <dbReference type="EMBL" id="MFC0080786.1"/>
    </source>
</evidence>
<keyword evidence="3" id="KW-1185">Reference proteome</keyword>
<dbReference type="EMBL" id="JBHLYQ010000005">
    <property type="protein sequence ID" value="MFC0080786.1"/>
    <property type="molecule type" value="Genomic_DNA"/>
</dbReference>
<dbReference type="InterPro" id="IPR029058">
    <property type="entry name" value="AB_hydrolase_fold"/>
</dbReference>
<sequence>MSGTRRPWLPPPVSGQLVAVPAGSDPPLDGFFAPGRPPARGSALLQHGNGANFYSGPVRFLLPALQRAGFDCLSLNRHGHETLTTRTRDPEGNAYQTAAQAAADVDAARDYLATRGAPLPVVVGHSNGALFSAHHAARRPPAALVLLSPHCGGPELLPRASANGLLGQGRLAACLAEAEALVAQGRPEALVLLPGWWYVTSAGSLLDLARNLPRLLDQAPLITCPTLVLRGGEEDPELYPAEAFAATVPAPADAVVVPGTDHFYTGREQHVAALVVDWLDQVLPRRRRLQPSNASS</sequence>
<dbReference type="GO" id="GO:0016787">
    <property type="term" value="F:hydrolase activity"/>
    <property type="evidence" value="ECO:0007669"/>
    <property type="project" value="UniProtKB-KW"/>
</dbReference>